<name>X1L6I9_9ZZZZ</name>
<dbReference type="CDD" id="cd00773">
    <property type="entry name" value="HisRS-like_core"/>
    <property type="match status" value="1"/>
</dbReference>
<dbReference type="EMBL" id="BARU01036506">
    <property type="protein sequence ID" value="GAH89788.1"/>
    <property type="molecule type" value="Genomic_DNA"/>
</dbReference>
<dbReference type="GO" id="GO:0005737">
    <property type="term" value="C:cytoplasm"/>
    <property type="evidence" value="ECO:0007669"/>
    <property type="project" value="InterPro"/>
</dbReference>
<dbReference type="PANTHER" id="PTHR43707:SF1">
    <property type="entry name" value="HISTIDINE--TRNA LIGASE, MITOCHONDRIAL-RELATED"/>
    <property type="match status" value="1"/>
</dbReference>
<dbReference type="Pfam" id="PF13393">
    <property type="entry name" value="tRNA-synt_His"/>
    <property type="match status" value="1"/>
</dbReference>
<dbReference type="Gene3D" id="3.30.930.10">
    <property type="entry name" value="Bira Bifunctional Protein, Domain 2"/>
    <property type="match status" value="1"/>
</dbReference>
<dbReference type="GO" id="GO:0004821">
    <property type="term" value="F:histidine-tRNA ligase activity"/>
    <property type="evidence" value="ECO:0007669"/>
    <property type="project" value="TreeGrafter"/>
</dbReference>
<dbReference type="SUPFAM" id="SSF55681">
    <property type="entry name" value="Class II aaRS and biotin synthetases"/>
    <property type="match status" value="1"/>
</dbReference>
<feature type="domain" description="Aminoacyl-transfer RNA synthetases class-II family profile" evidence="1">
    <location>
        <begin position="22"/>
        <end position="136"/>
    </location>
</feature>
<feature type="non-terminal residue" evidence="2">
    <location>
        <position position="156"/>
    </location>
</feature>
<organism evidence="2">
    <name type="scientific">marine sediment metagenome</name>
    <dbReference type="NCBI Taxonomy" id="412755"/>
    <lineage>
        <taxon>unclassified sequences</taxon>
        <taxon>metagenomes</taxon>
        <taxon>ecological metagenomes</taxon>
    </lineage>
</organism>
<dbReference type="PROSITE" id="PS50862">
    <property type="entry name" value="AA_TRNA_LIGASE_II"/>
    <property type="match status" value="1"/>
</dbReference>
<protein>
    <recommendedName>
        <fullName evidence="1">Aminoacyl-transfer RNA synthetases class-II family profile domain-containing protein</fullName>
    </recommendedName>
</protein>
<dbReference type="InterPro" id="IPR041715">
    <property type="entry name" value="HisRS-like_core"/>
</dbReference>
<dbReference type="InterPro" id="IPR004516">
    <property type="entry name" value="HisRS/HisZ"/>
</dbReference>
<accession>X1L6I9</accession>
<sequence>MFQTPRGTRDFLPPEMLKRNWVMDQIRAVFQNYGYEPLGTPAFESWDLLKKKSGEDAVNQIYYFRDKSDRELGLRFEWTASLARVVSTHRELPKPFKRYAIGPVWRYERPSEMRWREFWQMDVDVVGVADSIADTEVLAVAVDSLKAIGFKGFKIR</sequence>
<dbReference type="GO" id="GO:0006427">
    <property type="term" value="P:histidyl-tRNA aminoacylation"/>
    <property type="evidence" value="ECO:0007669"/>
    <property type="project" value="TreeGrafter"/>
</dbReference>
<dbReference type="InterPro" id="IPR006195">
    <property type="entry name" value="aa-tRNA-synth_II"/>
</dbReference>
<reference evidence="2" key="1">
    <citation type="journal article" date="2014" name="Front. Microbiol.">
        <title>High frequency of phylogenetically diverse reductive dehalogenase-homologous genes in deep subseafloor sedimentary metagenomes.</title>
        <authorList>
            <person name="Kawai M."/>
            <person name="Futagami T."/>
            <person name="Toyoda A."/>
            <person name="Takaki Y."/>
            <person name="Nishi S."/>
            <person name="Hori S."/>
            <person name="Arai W."/>
            <person name="Tsubouchi T."/>
            <person name="Morono Y."/>
            <person name="Uchiyama I."/>
            <person name="Ito T."/>
            <person name="Fujiyama A."/>
            <person name="Inagaki F."/>
            <person name="Takami H."/>
        </authorList>
    </citation>
    <scope>NUCLEOTIDE SEQUENCE</scope>
    <source>
        <strain evidence="2">Expedition CK06-06</strain>
    </source>
</reference>
<evidence type="ECO:0000313" key="2">
    <source>
        <dbReference type="EMBL" id="GAH89788.1"/>
    </source>
</evidence>
<dbReference type="PANTHER" id="PTHR43707">
    <property type="entry name" value="HISTIDYL-TRNA SYNTHETASE"/>
    <property type="match status" value="1"/>
</dbReference>
<comment type="caution">
    <text evidence="2">The sequence shown here is derived from an EMBL/GenBank/DDBJ whole genome shotgun (WGS) entry which is preliminary data.</text>
</comment>
<dbReference type="InterPro" id="IPR045864">
    <property type="entry name" value="aa-tRNA-synth_II/BPL/LPL"/>
</dbReference>
<evidence type="ECO:0000259" key="1">
    <source>
        <dbReference type="PROSITE" id="PS50862"/>
    </source>
</evidence>
<dbReference type="AlphaFoldDB" id="X1L6I9"/>
<proteinExistence type="predicted"/>
<gene>
    <name evidence="2" type="ORF">S03H2_56999</name>
</gene>